<evidence type="ECO:0000259" key="1">
    <source>
        <dbReference type="Pfam" id="PF13966"/>
    </source>
</evidence>
<proteinExistence type="predicted"/>
<feature type="domain" description="Reverse transcriptase zinc-binding" evidence="1">
    <location>
        <begin position="33"/>
        <end position="127"/>
    </location>
</feature>
<organism evidence="2 3">
    <name type="scientific">Theobroma cacao</name>
    <name type="common">Cacao</name>
    <name type="synonym">Cocoa</name>
    <dbReference type="NCBI Taxonomy" id="3641"/>
    <lineage>
        <taxon>Eukaryota</taxon>
        <taxon>Viridiplantae</taxon>
        <taxon>Streptophyta</taxon>
        <taxon>Embryophyta</taxon>
        <taxon>Tracheophyta</taxon>
        <taxon>Spermatophyta</taxon>
        <taxon>Magnoliopsida</taxon>
        <taxon>eudicotyledons</taxon>
        <taxon>Gunneridae</taxon>
        <taxon>Pentapetalae</taxon>
        <taxon>rosids</taxon>
        <taxon>malvids</taxon>
        <taxon>Malvales</taxon>
        <taxon>Malvaceae</taxon>
        <taxon>Byttnerioideae</taxon>
        <taxon>Theobroma</taxon>
    </lineage>
</organism>
<dbReference type="InterPro" id="IPR026960">
    <property type="entry name" value="RVT-Znf"/>
</dbReference>
<accession>A0A061E711</accession>
<keyword evidence="3" id="KW-1185">Reference proteome</keyword>
<evidence type="ECO:0000313" key="3">
    <source>
        <dbReference type="Proteomes" id="UP000026915"/>
    </source>
</evidence>
<gene>
    <name evidence="2" type="ORF">TCM_010295</name>
</gene>
<name>A0A061E711_THECC</name>
<dbReference type="OMA" id="CEIEVET"/>
<dbReference type="Pfam" id="PF13966">
    <property type="entry name" value="zf-RVT"/>
    <property type="match status" value="1"/>
</dbReference>
<sequence length="290" mass="32983">MELLNTQQILSIPLSIRQIPDCQVWFDTKNGSYTVKSGYKFLGSTLDNVTNTSSSVQGNWLWKKLWHCAVPRKTMLFMWKVIHDILPTRSELIKRGVNIELMCPLCEIEVETAFHCLCNCQFSRLVWLTTKCGFRDISNFHDSIIDWLQGVFEVLNKDETEEFICLLWAIWKTRNVVVFNQSRSTPMVVVEIGLDLIHQFRRASRAHGNSKDDGYENTSEVWGRLNSAKLNTDAALFHSGGECKLGARFIVRNQNADVILAGSKLTTHGTNVVGVELKALAWALLICCQQ</sequence>
<dbReference type="InParanoid" id="A0A061E711"/>
<dbReference type="Proteomes" id="UP000026915">
    <property type="component" value="Chromosome 2"/>
</dbReference>
<reference evidence="2 3" key="1">
    <citation type="journal article" date="2013" name="Genome Biol.">
        <title>The genome sequence of the most widely cultivated cacao type and its use to identify candidate genes regulating pod color.</title>
        <authorList>
            <person name="Motamayor J.C."/>
            <person name="Mockaitis K."/>
            <person name="Schmutz J."/>
            <person name="Haiminen N."/>
            <person name="Iii D.L."/>
            <person name="Cornejo O."/>
            <person name="Findley S.D."/>
            <person name="Zheng P."/>
            <person name="Utro F."/>
            <person name="Royaert S."/>
            <person name="Saski C."/>
            <person name="Jenkins J."/>
            <person name="Podicheti R."/>
            <person name="Zhao M."/>
            <person name="Scheffler B.E."/>
            <person name="Stack J.C."/>
            <person name="Feltus F.A."/>
            <person name="Mustiga G.M."/>
            <person name="Amores F."/>
            <person name="Phillips W."/>
            <person name="Marelli J.P."/>
            <person name="May G.D."/>
            <person name="Shapiro H."/>
            <person name="Ma J."/>
            <person name="Bustamante C.D."/>
            <person name="Schnell R.J."/>
            <person name="Main D."/>
            <person name="Gilbert D."/>
            <person name="Parida L."/>
            <person name="Kuhn D.N."/>
        </authorList>
    </citation>
    <scope>NUCLEOTIDE SEQUENCE [LARGE SCALE GENOMIC DNA]</scope>
    <source>
        <strain evidence="3">cv. Matina 1-6</strain>
    </source>
</reference>
<dbReference type="HOGENOM" id="CLU_000680_14_0_1"/>
<dbReference type="Gramene" id="EOY00433">
    <property type="protein sequence ID" value="EOY00433"/>
    <property type="gene ID" value="TCM_010295"/>
</dbReference>
<protein>
    <recommendedName>
        <fullName evidence="1">Reverse transcriptase zinc-binding domain-containing protein</fullName>
    </recommendedName>
</protein>
<dbReference type="eggNOG" id="KOG1075">
    <property type="taxonomic scope" value="Eukaryota"/>
</dbReference>
<dbReference type="AlphaFoldDB" id="A0A061E711"/>
<evidence type="ECO:0000313" key="2">
    <source>
        <dbReference type="EMBL" id="EOY00433.1"/>
    </source>
</evidence>
<dbReference type="EMBL" id="CM001880">
    <property type="protein sequence ID" value="EOY00433.1"/>
    <property type="molecule type" value="Genomic_DNA"/>
</dbReference>